<organism evidence="2 3">
    <name type="scientific">Macrococcus lamae</name>
    <dbReference type="NCBI Taxonomy" id="198484"/>
    <lineage>
        <taxon>Bacteria</taxon>
        <taxon>Bacillati</taxon>
        <taxon>Bacillota</taxon>
        <taxon>Bacilli</taxon>
        <taxon>Bacillales</taxon>
        <taxon>Staphylococcaceae</taxon>
        <taxon>Macrococcus</taxon>
    </lineage>
</organism>
<protein>
    <submittedName>
        <fullName evidence="2">Amidohydrolase</fullName>
    </submittedName>
</protein>
<name>A0A4R6BTC8_9STAP</name>
<dbReference type="InterPro" id="IPR032466">
    <property type="entry name" value="Metal_Hydrolase"/>
</dbReference>
<dbReference type="GO" id="GO:0016810">
    <property type="term" value="F:hydrolase activity, acting on carbon-nitrogen (but not peptide) bonds"/>
    <property type="evidence" value="ECO:0007669"/>
    <property type="project" value="InterPro"/>
</dbReference>
<dbReference type="PANTHER" id="PTHR22642">
    <property type="entry name" value="IMIDAZOLONEPROPIONASE"/>
    <property type="match status" value="1"/>
</dbReference>
<dbReference type="EMBL" id="SCWB01000012">
    <property type="protein sequence ID" value="TDM07869.1"/>
    <property type="molecule type" value="Genomic_DNA"/>
</dbReference>
<comment type="caution">
    <text evidence="2">The sequence shown here is derived from an EMBL/GenBank/DDBJ whole genome shotgun (WGS) entry which is preliminary data.</text>
</comment>
<dbReference type="CDD" id="cd01300">
    <property type="entry name" value="YtcJ_like"/>
    <property type="match status" value="1"/>
</dbReference>
<feature type="domain" description="Amidohydrolase 3" evidence="1">
    <location>
        <begin position="45"/>
        <end position="512"/>
    </location>
</feature>
<evidence type="ECO:0000313" key="3">
    <source>
        <dbReference type="Proteomes" id="UP000294802"/>
    </source>
</evidence>
<gene>
    <name evidence="2" type="ORF">ERX29_07395</name>
</gene>
<dbReference type="InterPro" id="IPR013108">
    <property type="entry name" value="Amidohydro_3"/>
</dbReference>
<proteinExistence type="predicted"/>
<dbReference type="Gene3D" id="3.10.310.70">
    <property type="match status" value="1"/>
</dbReference>
<dbReference type="Gene3D" id="2.30.40.10">
    <property type="entry name" value="Urease, subunit C, domain 1"/>
    <property type="match status" value="1"/>
</dbReference>
<dbReference type="OrthoDB" id="9767366at2"/>
<dbReference type="Gene3D" id="3.20.20.140">
    <property type="entry name" value="Metal-dependent hydrolases"/>
    <property type="match status" value="1"/>
</dbReference>
<dbReference type="SUPFAM" id="SSF51338">
    <property type="entry name" value="Composite domain of metallo-dependent hydrolases"/>
    <property type="match status" value="1"/>
</dbReference>
<dbReference type="InterPro" id="IPR011059">
    <property type="entry name" value="Metal-dep_hydrolase_composite"/>
</dbReference>
<dbReference type="RefSeq" id="WP_133444066.1">
    <property type="nucleotide sequence ID" value="NZ_SCWB01000012.1"/>
</dbReference>
<dbReference type="AlphaFoldDB" id="A0A4R6BTC8"/>
<reference evidence="2 3" key="1">
    <citation type="submission" date="2019-01" db="EMBL/GenBank/DDBJ databases">
        <title>Draft genome sequences of the type strains of six Macrococcus species.</title>
        <authorList>
            <person name="Mazhar S."/>
            <person name="Altermann E."/>
            <person name="Hill C."/>
            <person name="Mcauliffe O."/>
        </authorList>
    </citation>
    <scope>NUCLEOTIDE SEQUENCE [LARGE SCALE GENOMIC DNA]</scope>
    <source>
        <strain evidence="2 3">CCM4815</strain>
    </source>
</reference>
<evidence type="ECO:0000259" key="1">
    <source>
        <dbReference type="Pfam" id="PF07969"/>
    </source>
</evidence>
<evidence type="ECO:0000313" key="2">
    <source>
        <dbReference type="EMBL" id="TDM07869.1"/>
    </source>
</evidence>
<dbReference type="SUPFAM" id="SSF51556">
    <property type="entry name" value="Metallo-dependent hydrolases"/>
    <property type="match status" value="1"/>
</dbReference>
<dbReference type="InterPro" id="IPR033932">
    <property type="entry name" value="YtcJ-like"/>
</dbReference>
<keyword evidence="3" id="KW-1185">Reference proteome</keyword>
<dbReference type="PANTHER" id="PTHR22642:SF2">
    <property type="entry name" value="PROTEIN LONG AFTER FAR-RED 3"/>
    <property type="match status" value="1"/>
</dbReference>
<accession>A0A4R6BTC8</accession>
<dbReference type="Pfam" id="PF07969">
    <property type="entry name" value="Amidohydro_3"/>
    <property type="match status" value="1"/>
</dbReference>
<sequence>MKIYHNGLIYTMEAEEKTAAAVGVEENRIVQIFERIPEIEGADYIDLNGGVMLPGFIDTHIHLVGTGIALGGIDFRDDRTIDEVKDKIRKAAEELPPDSWLICEGYDDNQLNYKLTRQELDALTSHKVLVKRICRHAAIVNSAALDSLNIRENVEDMEGGRFEREAGILNGWVHDNAMELFVDASVHETEESLCQHMERAADAMHAAGLTAIHTEDLGYYHDFRNVFNAYKKTFGKGKKQLRLNLLRHTSIFEELIAEGYTYDTWIKADSMKFYADGALGGRTALFRAPYHDAPETSGLAIYTQEELEAEVRKARAYGETVAVHMIGDRACEMVLDAIEKYPPINGRDRLIHVSFLGEDLVKRMAQLPVICDVQPSFLTSDFPWAIDRVGNERIEYAYAWKTLLNHGIVIGGGSDAPIETFNPLVGIDAAVNRRPFNDDTQYTVHESLSVFEAIKLYTVLAADVAERPDNGLIKEGYLADFTILEDDPFTVVPLKIHQIEVSMTVVDGDVIYEKERK</sequence>
<dbReference type="Proteomes" id="UP000294802">
    <property type="component" value="Unassembled WGS sequence"/>
</dbReference>
<keyword evidence="2" id="KW-0378">Hydrolase</keyword>